<gene>
    <name evidence="1" type="ORF">PO587_38940</name>
</gene>
<evidence type="ECO:0000313" key="2">
    <source>
        <dbReference type="Proteomes" id="UP001221328"/>
    </source>
</evidence>
<organism evidence="1 2">
    <name type="scientific">Streptomyces gilvifuscus</name>
    <dbReference type="NCBI Taxonomy" id="1550617"/>
    <lineage>
        <taxon>Bacteria</taxon>
        <taxon>Bacillati</taxon>
        <taxon>Actinomycetota</taxon>
        <taxon>Actinomycetes</taxon>
        <taxon>Kitasatosporales</taxon>
        <taxon>Streptomycetaceae</taxon>
        <taxon>Streptomyces</taxon>
    </lineage>
</organism>
<dbReference type="RefSeq" id="WP_272178565.1">
    <property type="nucleotide sequence ID" value="NZ_JAQOSK010000022.1"/>
</dbReference>
<comment type="caution">
    <text evidence="1">The sequence shown here is derived from an EMBL/GenBank/DDBJ whole genome shotgun (WGS) entry which is preliminary data.</text>
</comment>
<proteinExistence type="predicted"/>
<dbReference type="EMBL" id="JAQOSK010000022">
    <property type="protein sequence ID" value="MDC2960417.1"/>
    <property type="molecule type" value="Genomic_DNA"/>
</dbReference>
<keyword evidence="2" id="KW-1185">Reference proteome</keyword>
<protein>
    <submittedName>
        <fullName evidence="1">Uncharacterized protein</fullName>
    </submittedName>
</protein>
<evidence type="ECO:0000313" key="1">
    <source>
        <dbReference type="EMBL" id="MDC2960417.1"/>
    </source>
</evidence>
<accession>A0ABT5G738</accession>
<dbReference type="Proteomes" id="UP001221328">
    <property type="component" value="Unassembled WGS sequence"/>
</dbReference>
<name>A0ABT5G738_9ACTN</name>
<sequence length="122" mass="12869">MPSFNAQVWWSDRRVSLASLPGELVIFQGVGKAVSEGEVLANQHFVPDGSPVDAISTSILSPATGTVLRPSADNLQAGDENRLHDLPLTAVPALTPKTTALEEIAQALITLSTRGTPRNIEG</sequence>
<reference evidence="1 2" key="1">
    <citation type="journal article" date="2015" name="Int. J. Syst. Evol. Microbiol.">
        <title>Streptomyces gilvifuscus sp. nov., an actinomycete that produces antibacterial compounds isolated from soil.</title>
        <authorList>
            <person name="Nguyen T.M."/>
            <person name="Kim J."/>
        </authorList>
    </citation>
    <scope>NUCLEOTIDE SEQUENCE [LARGE SCALE GENOMIC DNA]</scope>
    <source>
        <strain evidence="1 2">T113</strain>
    </source>
</reference>